<evidence type="ECO:0000313" key="2">
    <source>
        <dbReference type="EMBL" id="KAF2742551.1"/>
    </source>
</evidence>
<feature type="transmembrane region" description="Helical" evidence="1">
    <location>
        <begin position="115"/>
        <end position="135"/>
    </location>
</feature>
<keyword evidence="3" id="KW-1185">Reference proteome</keyword>
<gene>
    <name evidence="2" type="ORF">M011DRAFT_412477</name>
</gene>
<proteinExistence type="predicted"/>
<keyword evidence="1" id="KW-0472">Membrane</keyword>
<organism evidence="2 3">
    <name type="scientific">Sporormia fimetaria CBS 119925</name>
    <dbReference type="NCBI Taxonomy" id="1340428"/>
    <lineage>
        <taxon>Eukaryota</taxon>
        <taxon>Fungi</taxon>
        <taxon>Dikarya</taxon>
        <taxon>Ascomycota</taxon>
        <taxon>Pezizomycotina</taxon>
        <taxon>Dothideomycetes</taxon>
        <taxon>Pleosporomycetidae</taxon>
        <taxon>Pleosporales</taxon>
        <taxon>Sporormiaceae</taxon>
        <taxon>Sporormia</taxon>
    </lineage>
</organism>
<feature type="transmembrane region" description="Helical" evidence="1">
    <location>
        <begin position="77"/>
        <end position="95"/>
    </location>
</feature>
<evidence type="ECO:0000256" key="1">
    <source>
        <dbReference type="SAM" id="Phobius"/>
    </source>
</evidence>
<accession>A0A6A6UZR6</accession>
<dbReference type="EMBL" id="MU006607">
    <property type="protein sequence ID" value="KAF2742551.1"/>
    <property type="molecule type" value="Genomic_DNA"/>
</dbReference>
<reference evidence="2" key="1">
    <citation type="journal article" date="2020" name="Stud. Mycol.">
        <title>101 Dothideomycetes genomes: a test case for predicting lifestyles and emergence of pathogens.</title>
        <authorList>
            <person name="Haridas S."/>
            <person name="Albert R."/>
            <person name="Binder M."/>
            <person name="Bloem J."/>
            <person name="Labutti K."/>
            <person name="Salamov A."/>
            <person name="Andreopoulos B."/>
            <person name="Baker S."/>
            <person name="Barry K."/>
            <person name="Bills G."/>
            <person name="Bluhm B."/>
            <person name="Cannon C."/>
            <person name="Castanera R."/>
            <person name="Culley D."/>
            <person name="Daum C."/>
            <person name="Ezra D."/>
            <person name="Gonzalez J."/>
            <person name="Henrissat B."/>
            <person name="Kuo A."/>
            <person name="Liang C."/>
            <person name="Lipzen A."/>
            <person name="Lutzoni F."/>
            <person name="Magnuson J."/>
            <person name="Mondo S."/>
            <person name="Nolan M."/>
            <person name="Ohm R."/>
            <person name="Pangilinan J."/>
            <person name="Park H.-J."/>
            <person name="Ramirez L."/>
            <person name="Alfaro M."/>
            <person name="Sun H."/>
            <person name="Tritt A."/>
            <person name="Yoshinaga Y."/>
            <person name="Zwiers L.-H."/>
            <person name="Turgeon B."/>
            <person name="Goodwin S."/>
            <person name="Spatafora J."/>
            <person name="Crous P."/>
            <person name="Grigoriev I."/>
        </authorList>
    </citation>
    <scope>NUCLEOTIDE SEQUENCE</scope>
    <source>
        <strain evidence="2">CBS 119925</strain>
    </source>
</reference>
<feature type="transmembrane region" description="Helical" evidence="1">
    <location>
        <begin position="203"/>
        <end position="225"/>
    </location>
</feature>
<name>A0A6A6UZR6_9PLEO</name>
<dbReference type="AlphaFoldDB" id="A0A6A6UZR6"/>
<keyword evidence="1" id="KW-0812">Transmembrane</keyword>
<evidence type="ECO:0000313" key="3">
    <source>
        <dbReference type="Proteomes" id="UP000799440"/>
    </source>
</evidence>
<dbReference type="Proteomes" id="UP000799440">
    <property type="component" value="Unassembled WGS sequence"/>
</dbReference>
<protein>
    <submittedName>
        <fullName evidence="2">Uncharacterized protein</fullName>
    </submittedName>
</protein>
<keyword evidence="1" id="KW-1133">Transmembrane helix</keyword>
<feature type="transmembrane region" description="Helical" evidence="1">
    <location>
        <begin position="12"/>
        <end position="34"/>
    </location>
</feature>
<sequence>MNHTTLLKWTLTPTILLAVICIVNLGLTTLYWIVGDWIVPRGVEVHDSIKPAEGLEALLTVKVTIIEYLPPATDSTLVSAALGLFTAVVCGLAWYKLRRVDMDEESNMPRRRFWLAFPLISLLSTSGAALGSLILHYTQKDSAPYGCRSEMQSNGDRIMYCTREMGACNVLPDFKRLFRKYGQQLRKEEWVGSLCMQTQAVKWMQLGLVLACVGTAALLCAQGLVRGRTRYERVRNMEKGKGRVEEDGLGA</sequence>
<dbReference type="OrthoDB" id="3746964at2759"/>